<dbReference type="SUPFAM" id="SSF53756">
    <property type="entry name" value="UDP-Glycosyltransferase/glycogen phosphorylase"/>
    <property type="match status" value="1"/>
</dbReference>
<accession>A0A192B1R9</accession>
<proteinExistence type="predicted"/>
<dbReference type="Gene3D" id="3.40.50.2000">
    <property type="entry name" value="Glycogen Phosphorylase B"/>
    <property type="match status" value="1"/>
</dbReference>
<dbReference type="AlphaFoldDB" id="A0A192B1R9"/>
<dbReference type="EMBL" id="CP011520">
    <property type="protein sequence ID" value="ANJ87247.1"/>
    <property type="molecule type" value="Genomic_DNA"/>
</dbReference>
<evidence type="ECO:0000313" key="2">
    <source>
        <dbReference type="Proteomes" id="UP000035050"/>
    </source>
</evidence>
<dbReference type="Pfam" id="PF13692">
    <property type="entry name" value="Glyco_trans_1_4"/>
    <property type="match status" value="1"/>
</dbReference>
<dbReference type="Proteomes" id="UP000035050">
    <property type="component" value="Plasmid pPO70-3"/>
</dbReference>
<name>A0A192B1R9_9BURK</name>
<keyword evidence="1" id="KW-0614">Plasmid</keyword>
<geneLocation type="plasmid" evidence="1 2">
    <name>pPO70-3</name>
</geneLocation>
<protein>
    <submittedName>
        <fullName evidence="1">Uncharacterized protein</fullName>
    </submittedName>
</protein>
<reference evidence="1" key="1">
    <citation type="submission" date="2016-06" db="EMBL/GenBank/DDBJ databases">
        <title>Pandoraea oxalativorans DSM 23570 Genome Sequencing.</title>
        <authorList>
            <person name="Ee R."/>
            <person name="Lim Y.-L."/>
            <person name="Yong D."/>
            <person name="Yin W.-F."/>
            <person name="Chan K.-G."/>
        </authorList>
    </citation>
    <scope>NUCLEOTIDE SEQUENCE</scope>
    <source>
        <strain evidence="1">DSM 23570</strain>
        <plasmid evidence="1">pPO70-3</plasmid>
    </source>
</reference>
<dbReference type="KEGG" id="pox:MB84_31615"/>
<dbReference type="PANTHER" id="PTHR12526">
    <property type="entry name" value="GLYCOSYLTRANSFERASE"/>
    <property type="match status" value="1"/>
</dbReference>
<organism evidence="1 2">
    <name type="scientific">Pandoraea oxalativorans</name>
    <dbReference type="NCBI Taxonomy" id="573737"/>
    <lineage>
        <taxon>Bacteria</taxon>
        <taxon>Pseudomonadati</taxon>
        <taxon>Pseudomonadota</taxon>
        <taxon>Betaproteobacteria</taxon>
        <taxon>Burkholderiales</taxon>
        <taxon>Burkholderiaceae</taxon>
        <taxon>Pandoraea</taxon>
    </lineage>
</organism>
<sequence>MHDAQPIAALRVVLKFRDGAQQKFPLVYGTERRDVAQAVKDNPRALSSGYYFFGQAQHTDIMALSLEVQLANGEVGTLPTNSTIALPPRDAAPGAHAQRAAVYRHLAVRSLQFIRSGRFLELAAAARHYLRGKPQHVTDSLGRVRAIAAEASCAQLIVDHNLGGGANHVRHTLVKELLETGATVFILTFHVPTLQYVLECRRHQEAMRFPVDLDELLQTLPDLHLRRVHWNNAVSFTRQVALLDALTALVRRTAMPVTYYLHDYHSVCPSHFLLDKDGEYCGVPSIEQCVKCLPEMNDGLVSLFAERDIHLWRRRWDAFLFAADEIVYFSQASLTLLLRAYPQLARHPGLKFQPHDISDFVAQPLSFDLRAPLNIGVVGRINAHKGARVVGQMVAAIADSGTDAHITVLGALDGPGRSRHVTISGSYERDALVRLIAKHKVNVIAFTSIWPETFSFVVAEVMSLGLPIVCFDLGAPAERVKDYSLGRVVPLSDGKTLFEAAAVLRQELLDAARVSKEPCVRPIAVVRENAIPIGIGP</sequence>
<gene>
    <name evidence="1" type="ORF">MB84_31615</name>
</gene>
<keyword evidence="2" id="KW-1185">Reference proteome</keyword>
<evidence type="ECO:0000313" key="1">
    <source>
        <dbReference type="EMBL" id="ANJ87247.1"/>
    </source>
</evidence>